<name>A0A1P8WB40_9PLAN</name>
<dbReference type="AlphaFoldDB" id="A0A1P8WB40"/>
<keyword evidence="3" id="KW-1185">Reference proteome</keyword>
<keyword evidence="1" id="KW-1133">Transmembrane helix</keyword>
<dbReference type="STRING" id="1891926.Fuma_00864"/>
<sequence>MTRRTIATCLNFVLPGAGLWYLSHPAMGFVNLLIAIAAPVIGLLLFPEHAHYALLAVAAGSAGFAHAFSTHKTKKENREAANDSSLVPR</sequence>
<evidence type="ECO:0000256" key="1">
    <source>
        <dbReference type="SAM" id="Phobius"/>
    </source>
</evidence>
<keyword evidence="1" id="KW-0472">Membrane</keyword>
<evidence type="ECO:0000313" key="3">
    <source>
        <dbReference type="Proteomes" id="UP000187735"/>
    </source>
</evidence>
<dbReference type="Proteomes" id="UP000187735">
    <property type="component" value="Chromosome"/>
</dbReference>
<protein>
    <submittedName>
        <fullName evidence="2">Uncharacterized protein</fullName>
    </submittedName>
</protein>
<accession>A0A1P8WB40</accession>
<organism evidence="2 3">
    <name type="scientific">Fuerstiella marisgermanici</name>
    <dbReference type="NCBI Taxonomy" id="1891926"/>
    <lineage>
        <taxon>Bacteria</taxon>
        <taxon>Pseudomonadati</taxon>
        <taxon>Planctomycetota</taxon>
        <taxon>Planctomycetia</taxon>
        <taxon>Planctomycetales</taxon>
        <taxon>Planctomycetaceae</taxon>
        <taxon>Fuerstiella</taxon>
    </lineage>
</organism>
<proteinExistence type="predicted"/>
<dbReference type="KEGG" id="fmr:Fuma_00864"/>
<dbReference type="RefSeq" id="WP_145943979.1">
    <property type="nucleotide sequence ID" value="NZ_CP017641.1"/>
</dbReference>
<gene>
    <name evidence="2" type="ORF">Fuma_00864</name>
</gene>
<evidence type="ECO:0000313" key="2">
    <source>
        <dbReference type="EMBL" id="APZ91278.1"/>
    </source>
</evidence>
<reference evidence="2 3" key="1">
    <citation type="journal article" date="2016" name="Front. Microbiol.">
        <title>Fuerstia marisgermanicae gen. nov., sp. nov., an Unusual Member of the Phylum Planctomycetes from the German Wadden Sea.</title>
        <authorList>
            <person name="Kohn T."/>
            <person name="Heuer A."/>
            <person name="Jogler M."/>
            <person name="Vollmers J."/>
            <person name="Boedeker C."/>
            <person name="Bunk B."/>
            <person name="Rast P."/>
            <person name="Borchert D."/>
            <person name="Glockner I."/>
            <person name="Freese H.M."/>
            <person name="Klenk H.P."/>
            <person name="Overmann J."/>
            <person name="Kaster A.K."/>
            <person name="Rohde M."/>
            <person name="Wiegand S."/>
            <person name="Jogler C."/>
        </authorList>
    </citation>
    <scope>NUCLEOTIDE SEQUENCE [LARGE SCALE GENOMIC DNA]</scope>
    <source>
        <strain evidence="2 3">NH11</strain>
    </source>
</reference>
<feature type="transmembrane region" description="Helical" evidence="1">
    <location>
        <begin position="52"/>
        <end position="69"/>
    </location>
</feature>
<keyword evidence="1" id="KW-0812">Transmembrane</keyword>
<dbReference type="EMBL" id="CP017641">
    <property type="protein sequence ID" value="APZ91278.1"/>
    <property type="molecule type" value="Genomic_DNA"/>
</dbReference>
<feature type="transmembrane region" description="Helical" evidence="1">
    <location>
        <begin position="21"/>
        <end position="46"/>
    </location>
</feature>